<name>A0A232LMK4_9EURO</name>
<organism evidence="3 4">
    <name type="scientific">Elaphomyces granulatus</name>
    <dbReference type="NCBI Taxonomy" id="519963"/>
    <lineage>
        <taxon>Eukaryota</taxon>
        <taxon>Fungi</taxon>
        <taxon>Dikarya</taxon>
        <taxon>Ascomycota</taxon>
        <taxon>Pezizomycotina</taxon>
        <taxon>Eurotiomycetes</taxon>
        <taxon>Eurotiomycetidae</taxon>
        <taxon>Eurotiales</taxon>
        <taxon>Elaphomycetaceae</taxon>
        <taxon>Elaphomyces</taxon>
    </lineage>
</organism>
<feature type="region of interest" description="Disordered" evidence="1">
    <location>
        <begin position="123"/>
        <end position="234"/>
    </location>
</feature>
<dbReference type="EMBL" id="NPHW01007062">
    <property type="protein sequence ID" value="OXV05390.1"/>
    <property type="molecule type" value="Genomic_DNA"/>
</dbReference>
<keyword evidence="4" id="KW-1185">Reference proteome</keyword>
<comment type="caution">
    <text evidence="3">The sequence shown here is derived from an EMBL/GenBank/DDBJ whole genome shotgun (WGS) entry which is preliminary data.</text>
</comment>
<dbReference type="Gene3D" id="1.10.443.20">
    <property type="entry name" value="Centromere DNA-binding protein complex CBF3 subunit, domain 2"/>
    <property type="match status" value="1"/>
</dbReference>
<feature type="compositionally biased region" description="Low complexity" evidence="1">
    <location>
        <begin position="175"/>
        <end position="199"/>
    </location>
</feature>
<dbReference type="AlphaFoldDB" id="A0A232LMK4"/>
<dbReference type="InterPro" id="IPR031872">
    <property type="entry name" value="NDC10_II"/>
</dbReference>
<sequence length="234" mass="24687">MDKLRTILIQDSVEMRRLFPDHPLWSDPFFGQPEYETFARRMEEALAGQDEGPQYGLLERALPDLAAQMAASDKASIQRDQFLSQRVGEIGTEMATTNREMAATIREMGTTMARMEKTLGDILSGRVPTQGPDSTSLSSALPASAPHDLPSALPGPLPSAPSNLPSALPGPLPSSSPDLPSARPLTSALRPPARSGPGPLSLPPLPPAGEPPAFLGSLPSNSSRAHTVPAGGRS</sequence>
<accession>A0A232LMK4</accession>
<evidence type="ECO:0000313" key="4">
    <source>
        <dbReference type="Proteomes" id="UP000243515"/>
    </source>
</evidence>
<feature type="domain" description="Ndc10" evidence="2">
    <location>
        <begin position="1"/>
        <end position="35"/>
    </location>
</feature>
<reference evidence="3 4" key="1">
    <citation type="journal article" date="2015" name="Environ. Microbiol.">
        <title>Metagenome sequence of Elaphomyces granulatus from sporocarp tissue reveals Ascomycota ectomycorrhizal fingerprints of genome expansion and a Proteobacteria-rich microbiome.</title>
        <authorList>
            <person name="Quandt C.A."/>
            <person name="Kohler A."/>
            <person name="Hesse C.N."/>
            <person name="Sharpton T.J."/>
            <person name="Martin F."/>
            <person name="Spatafora J.W."/>
        </authorList>
    </citation>
    <scope>NUCLEOTIDE SEQUENCE [LARGE SCALE GENOMIC DNA]</scope>
    <source>
        <strain evidence="3 4">OSC145934</strain>
    </source>
</reference>
<dbReference type="GO" id="GO:0003677">
    <property type="term" value="F:DNA binding"/>
    <property type="evidence" value="ECO:0007669"/>
    <property type="project" value="InterPro"/>
</dbReference>
<dbReference type="InterPro" id="IPR038279">
    <property type="entry name" value="Ndc10_dom2_sf"/>
</dbReference>
<dbReference type="Pfam" id="PF16787">
    <property type="entry name" value="NDC10_II"/>
    <property type="match status" value="1"/>
</dbReference>
<evidence type="ECO:0000259" key="2">
    <source>
        <dbReference type="Pfam" id="PF16787"/>
    </source>
</evidence>
<dbReference type="OrthoDB" id="2287578at2759"/>
<evidence type="ECO:0000256" key="1">
    <source>
        <dbReference type="SAM" id="MobiDB-lite"/>
    </source>
</evidence>
<dbReference type="Proteomes" id="UP000243515">
    <property type="component" value="Unassembled WGS sequence"/>
</dbReference>
<evidence type="ECO:0000313" key="3">
    <source>
        <dbReference type="EMBL" id="OXV05390.1"/>
    </source>
</evidence>
<protein>
    <recommendedName>
        <fullName evidence="2">Ndc10 domain-containing protein</fullName>
    </recommendedName>
</protein>
<feature type="compositionally biased region" description="Pro residues" evidence="1">
    <location>
        <begin position="200"/>
        <end position="210"/>
    </location>
</feature>
<feature type="compositionally biased region" description="Low complexity" evidence="1">
    <location>
        <begin position="134"/>
        <end position="152"/>
    </location>
</feature>
<gene>
    <name evidence="3" type="ORF">Egran_06842</name>
</gene>
<proteinExistence type="predicted"/>